<feature type="active site" description="Nucleophile" evidence="4">
    <location>
        <position position="308"/>
    </location>
</feature>
<evidence type="ECO:0000256" key="3">
    <source>
        <dbReference type="ARBA" id="ARBA00022679"/>
    </source>
</evidence>
<dbReference type="Proteomes" id="UP001172102">
    <property type="component" value="Unassembled WGS sequence"/>
</dbReference>
<dbReference type="GO" id="GO:0000026">
    <property type="term" value="F:alpha-1,2-mannosyltransferase activity"/>
    <property type="evidence" value="ECO:0007669"/>
    <property type="project" value="TreeGrafter"/>
</dbReference>
<keyword evidence="3 5" id="KW-0808">Transferase</keyword>
<keyword evidence="6" id="KW-1185">Reference proteome</keyword>
<dbReference type="InterPro" id="IPR029044">
    <property type="entry name" value="Nucleotide-diphossugar_trans"/>
</dbReference>
<dbReference type="GO" id="GO:0005794">
    <property type="term" value="C:Golgi apparatus"/>
    <property type="evidence" value="ECO:0007669"/>
    <property type="project" value="TreeGrafter"/>
</dbReference>
<dbReference type="PANTHER" id="PTHR31121:SF2">
    <property type="entry name" value="MANNOSYLTRANSFERASE KTR5-RELATED"/>
    <property type="match status" value="1"/>
</dbReference>
<evidence type="ECO:0000256" key="1">
    <source>
        <dbReference type="ARBA" id="ARBA00007677"/>
    </source>
</evidence>
<proteinExistence type="inferred from homology"/>
<protein>
    <submittedName>
        <fullName evidence="5">Nucleotide-diphospho-sugar transferase</fullName>
    </submittedName>
</protein>
<keyword evidence="2" id="KW-0328">Glycosyltransferase</keyword>
<evidence type="ECO:0000313" key="6">
    <source>
        <dbReference type="Proteomes" id="UP001172102"/>
    </source>
</evidence>
<reference evidence="5" key="1">
    <citation type="submission" date="2023-06" db="EMBL/GenBank/DDBJ databases">
        <title>Genome-scale phylogeny and comparative genomics of the fungal order Sordariales.</title>
        <authorList>
            <consortium name="Lawrence Berkeley National Laboratory"/>
            <person name="Hensen N."/>
            <person name="Bonometti L."/>
            <person name="Westerberg I."/>
            <person name="Brannstrom I.O."/>
            <person name="Guillou S."/>
            <person name="Cros-Aarteil S."/>
            <person name="Calhoun S."/>
            <person name="Haridas S."/>
            <person name="Kuo A."/>
            <person name="Mondo S."/>
            <person name="Pangilinan J."/>
            <person name="Riley R."/>
            <person name="Labutti K."/>
            <person name="Andreopoulos B."/>
            <person name="Lipzen A."/>
            <person name="Chen C."/>
            <person name="Yanf M."/>
            <person name="Daum C."/>
            <person name="Ng V."/>
            <person name="Clum A."/>
            <person name="Steindorff A."/>
            <person name="Ohm R."/>
            <person name="Martin F."/>
            <person name="Silar P."/>
            <person name="Natvig D."/>
            <person name="Lalanne C."/>
            <person name="Gautier V."/>
            <person name="Ament-Velasquez S.L."/>
            <person name="Kruys A."/>
            <person name="Hutchinson M.I."/>
            <person name="Powell A.J."/>
            <person name="Barry K."/>
            <person name="Miller A.N."/>
            <person name="Grigoriev I.V."/>
            <person name="Debuchy R."/>
            <person name="Gladieux P."/>
            <person name="Thoren M.H."/>
            <person name="Johannesson H."/>
        </authorList>
    </citation>
    <scope>NUCLEOTIDE SEQUENCE</scope>
    <source>
        <strain evidence="5">SMH4607-1</strain>
    </source>
</reference>
<dbReference type="InterPro" id="IPR002685">
    <property type="entry name" value="Glyco_trans_15"/>
</dbReference>
<comment type="similarity">
    <text evidence="1">Belongs to the glycosyltransferase 15 family.</text>
</comment>
<gene>
    <name evidence="5" type="ORF">B0H67DRAFT_335925</name>
</gene>
<evidence type="ECO:0000313" key="5">
    <source>
        <dbReference type="EMBL" id="KAK0708286.1"/>
    </source>
</evidence>
<dbReference type="GO" id="GO:0000032">
    <property type="term" value="P:cell wall mannoprotein biosynthetic process"/>
    <property type="evidence" value="ECO:0007669"/>
    <property type="project" value="TreeGrafter"/>
</dbReference>
<evidence type="ECO:0000256" key="2">
    <source>
        <dbReference type="ARBA" id="ARBA00022676"/>
    </source>
</evidence>
<dbReference type="GO" id="GO:0006487">
    <property type="term" value="P:protein N-linked glycosylation"/>
    <property type="evidence" value="ECO:0007669"/>
    <property type="project" value="TreeGrafter"/>
</dbReference>
<dbReference type="AlphaFoldDB" id="A0AA40A2W0"/>
<dbReference type="GO" id="GO:0016020">
    <property type="term" value="C:membrane"/>
    <property type="evidence" value="ECO:0007669"/>
    <property type="project" value="InterPro"/>
</dbReference>
<dbReference type="PIRSF" id="PIRSF018153">
    <property type="entry name" value="Glyco_trans_15"/>
    <property type="match status" value="1"/>
</dbReference>
<comment type="caution">
    <text evidence="5">The sequence shown here is derived from an EMBL/GenBank/DDBJ whole genome shotgun (WGS) entry which is preliminary data.</text>
</comment>
<dbReference type="Pfam" id="PF01793">
    <property type="entry name" value="Glyco_transf_15"/>
    <property type="match status" value="1"/>
</dbReference>
<dbReference type="SUPFAM" id="SSF53448">
    <property type="entry name" value="Nucleotide-diphospho-sugar transferases"/>
    <property type="match status" value="1"/>
</dbReference>
<name>A0AA40A2W0_9PEZI</name>
<evidence type="ECO:0000256" key="4">
    <source>
        <dbReference type="PIRSR" id="PIRSR018153-1"/>
    </source>
</evidence>
<dbReference type="EMBL" id="JAUKUA010000006">
    <property type="protein sequence ID" value="KAK0708286.1"/>
    <property type="molecule type" value="Genomic_DNA"/>
</dbReference>
<accession>A0AA40A2W0</accession>
<organism evidence="5 6">
    <name type="scientific">Lasiosphaeris hirsuta</name>
    <dbReference type="NCBI Taxonomy" id="260670"/>
    <lineage>
        <taxon>Eukaryota</taxon>
        <taxon>Fungi</taxon>
        <taxon>Dikarya</taxon>
        <taxon>Ascomycota</taxon>
        <taxon>Pezizomycotina</taxon>
        <taxon>Sordariomycetes</taxon>
        <taxon>Sordariomycetidae</taxon>
        <taxon>Sordariales</taxon>
        <taxon>Lasiosphaeriaceae</taxon>
        <taxon>Lasiosphaeris</taxon>
    </lineage>
</organism>
<dbReference type="PANTHER" id="PTHR31121">
    <property type="entry name" value="ALPHA-1,2 MANNOSYLTRANSFERASE KTR1"/>
    <property type="match status" value="1"/>
</dbReference>
<sequence length="445" mass="52005">MLRRILPTGAPLHHRRRGPVTRLLSRLLLSRQSRIALLLLALAALTDVIFHAQQYSVRRPTTELDEPFATTCREPDVTAPRENAALVMLARNGELAEAKRTVESIERHFNRWFHYPIVFLNDEAWDDEFVTVMNATVSGEARFEVIPQAEWTFPAWMDVDRARESIARQGREGILYAGMETYHHMCRFYSGKFYTLEALKQYSWYWRIEPDVDFHCSITYDPFVEMARRDKVYGYTISLPEEPATCPTLFREIADWKEQHNLRTTQLWKSMVSPSWAPWPVRSLLSWFRHRDRLGDGWSLCHYWSNFEIANLDFFRRRDYQDLFEYLDKTGKFYTERWGDAAVHSLALAMLLDAHKVHHFEDFGYRHDWFFQCPANAPGGQLPSSELLGGGSSSWAPERDGGIGCRCECDGSRTVNFGRRCLNRLKKPNTAKQPPSWETFLGWFL</sequence>
<dbReference type="Gene3D" id="3.90.550.10">
    <property type="entry name" value="Spore Coat Polysaccharide Biosynthesis Protein SpsA, Chain A"/>
    <property type="match status" value="1"/>
</dbReference>